<evidence type="ECO:0000313" key="2">
    <source>
        <dbReference type="Proteomes" id="UP001268610"/>
    </source>
</evidence>
<protein>
    <submittedName>
        <fullName evidence="1">Uncharacterized protein</fullName>
    </submittedName>
</protein>
<dbReference type="AlphaFoldDB" id="A0AAJ2LK11"/>
<proteinExistence type="predicted"/>
<organism evidence="1 2">
    <name type="scientific">Rhizobium hidalgonense</name>
    <dbReference type="NCBI Taxonomy" id="1538159"/>
    <lineage>
        <taxon>Bacteria</taxon>
        <taxon>Pseudomonadati</taxon>
        <taxon>Pseudomonadota</taxon>
        <taxon>Alphaproteobacteria</taxon>
        <taxon>Hyphomicrobiales</taxon>
        <taxon>Rhizobiaceae</taxon>
        <taxon>Rhizobium/Agrobacterium group</taxon>
        <taxon>Rhizobium</taxon>
    </lineage>
</organism>
<dbReference type="Proteomes" id="UP001268610">
    <property type="component" value="Unassembled WGS sequence"/>
</dbReference>
<name>A0AAJ2LK11_9HYPH</name>
<accession>A0AAJ2LK11</accession>
<dbReference type="EMBL" id="JAVLSF010000002">
    <property type="protein sequence ID" value="MDR9772068.1"/>
    <property type="molecule type" value="Genomic_DNA"/>
</dbReference>
<dbReference type="RefSeq" id="WP_025417839.1">
    <property type="nucleotide sequence ID" value="NZ_CP054028.1"/>
</dbReference>
<evidence type="ECO:0000313" key="1">
    <source>
        <dbReference type="EMBL" id="MDR9772068.1"/>
    </source>
</evidence>
<gene>
    <name evidence="1" type="ORF">RJJ65_05230</name>
</gene>
<comment type="caution">
    <text evidence="1">The sequence shown here is derived from an EMBL/GenBank/DDBJ whole genome shotgun (WGS) entry which is preliminary data.</text>
</comment>
<sequence length="95" mass="9957">MGTGTKNGSDMMTGKPMLLIEAKSVSASEGKRSTLGPDDIFGTDRDVVWSSASGGFPPDRLGEITGSAAPICFSDISRYERRAVIRRASSASAQS</sequence>
<reference evidence="1" key="1">
    <citation type="submission" date="2023-04" db="EMBL/GenBank/DDBJ databases">
        <title>Genomic characterization of faba bean (Vicia faba) microsymbionts in Mexican soils.</title>
        <authorList>
            <person name="Rivera Orduna F.N."/>
            <person name="Guevara-Luna J."/>
            <person name="Yan J."/>
            <person name="Arroyo-Herrera I."/>
            <person name="Li Y."/>
            <person name="Vasquez-Murrieta M.S."/>
            <person name="Wang E.T."/>
        </authorList>
    </citation>
    <scope>NUCLEOTIDE SEQUENCE</scope>
    <source>
        <strain evidence="1">CH26</strain>
    </source>
</reference>